<dbReference type="PANTHER" id="PTHR24255">
    <property type="entry name" value="COMPLEMENT COMPONENT 1, S SUBCOMPONENT-RELATED"/>
    <property type="match status" value="1"/>
</dbReference>
<keyword evidence="1" id="KW-1015">Disulfide bond</keyword>
<keyword evidence="4" id="KW-1133">Transmembrane helix</keyword>
<dbReference type="EnsemblMetazoa" id="CapteT229087">
    <property type="protein sequence ID" value="CapteP229087"/>
    <property type="gene ID" value="CapteG229087"/>
</dbReference>
<reference evidence="7" key="2">
    <citation type="journal article" date="2013" name="Nature">
        <title>Insights into bilaterian evolution from three spiralian genomes.</title>
        <authorList>
            <person name="Simakov O."/>
            <person name="Marletaz F."/>
            <person name="Cho S.J."/>
            <person name="Edsinger-Gonzales E."/>
            <person name="Havlak P."/>
            <person name="Hellsten U."/>
            <person name="Kuo D.H."/>
            <person name="Larsson T."/>
            <person name="Lv J."/>
            <person name="Arendt D."/>
            <person name="Savage R."/>
            <person name="Osoegawa K."/>
            <person name="de Jong P."/>
            <person name="Grimwood J."/>
            <person name="Chapman J.A."/>
            <person name="Shapiro H."/>
            <person name="Aerts A."/>
            <person name="Otillar R.P."/>
            <person name="Terry A.Y."/>
            <person name="Boore J.L."/>
            <person name="Grigoriev I.V."/>
            <person name="Lindberg D.R."/>
            <person name="Seaver E.C."/>
            <person name="Weisblat D.A."/>
            <person name="Putnam N.H."/>
            <person name="Rokhsar D.S."/>
        </authorList>
    </citation>
    <scope>NUCLEOTIDE SEQUENCE</scope>
    <source>
        <strain evidence="7">I ESC-2004</strain>
    </source>
</reference>
<organism evidence="6 7">
    <name type="scientific">Capitella teleta</name>
    <name type="common">Polychaete worm</name>
    <dbReference type="NCBI Taxonomy" id="283909"/>
    <lineage>
        <taxon>Eukaryota</taxon>
        <taxon>Metazoa</taxon>
        <taxon>Spiralia</taxon>
        <taxon>Lophotrochozoa</taxon>
        <taxon>Annelida</taxon>
        <taxon>Polychaeta</taxon>
        <taxon>Sedentaria</taxon>
        <taxon>Scolecida</taxon>
        <taxon>Capitellidae</taxon>
        <taxon>Capitella</taxon>
    </lineage>
</organism>
<dbReference type="Pfam" id="PF00431">
    <property type="entry name" value="CUB"/>
    <property type="match status" value="2"/>
</dbReference>
<dbReference type="AlphaFoldDB" id="X2B1C7"/>
<dbReference type="GO" id="GO:0004252">
    <property type="term" value="F:serine-type endopeptidase activity"/>
    <property type="evidence" value="ECO:0007669"/>
    <property type="project" value="TreeGrafter"/>
</dbReference>
<dbReference type="PANTHER" id="PTHR24255:SF31">
    <property type="entry name" value="CUBILIN-LIKE PROTEIN"/>
    <property type="match status" value="1"/>
</dbReference>
<dbReference type="SMART" id="SM00042">
    <property type="entry name" value="CUB"/>
    <property type="match status" value="2"/>
</dbReference>
<comment type="caution">
    <text evidence="2">Lacks conserved residue(s) required for the propagation of feature annotation.</text>
</comment>
<protein>
    <recommendedName>
        <fullName evidence="5">CUB domain-containing protein</fullName>
    </recommendedName>
</protein>
<dbReference type="OrthoDB" id="431034at2759"/>
<sequence length="660" mass="71787">MYINCGSRAVVYLVKATYSIHPVAANLAALSACPYQTEASGCWLSPTPTAMQHMYDRCMGHRSCTVKISPQPIDACGEPSNLFQVAYQCIPDKNETERFVMDICGDEESKLSTTHAVGYVTSPGYPNNYNPDTSCSCFLNATTTSEAVHLRFSILDQDISPGSNPNWASDWLEYVTDISDWAEGVRFNDAVRGHSMIINRAHGYLNFLTDSSKEGRGFWVKYEGITVAGQPVPVQIQCGKFNPPEQRVASTCMPPDHGGELYLDCRSQGVIKVISSRHGYTSLHACPSDIIKGDLCAVTDGEQTVDVIRDRCMGQTDCHVSVSAVDLPTCSLKSNYAQSVYECVERDSLVDICGDSLGGAASIERTNGFIESLSYPAFYSPDTNCTCVLSSMEDKAQIMIYVLDMMLSPRTVKENDTNPFPAAINDCQSDYLEYNLDVNTFGSGIKLCDNILNREPIFTDAKSVYLNFVSDGTAESRGFWIRYAGQLPGGYKSPLQISCHTNLPESEELDNGVIANAGTTPGNTPAASDPLNGEVLQEGEPKSAKEGGSTDVGLVIGLCLTALLVMMLAFGMAVYKRSKSANRPEGSYLSGEQRPQGGLESGNNPFNYSSFGSPGPESSRGTSQGDPLPDYDYGPQRRKSTTASYMNRAFETGDREHHNV</sequence>
<dbReference type="Gene3D" id="2.60.120.290">
    <property type="entry name" value="Spermadhesin, CUB domain"/>
    <property type="match status" value="2"/>
</dbReference>
<dbReference type="HOGENOM" id="CLU_415767_0_0_1"/>
<reference evidence="7" key="1">
    <citation type="submission" date="2012-12" db="EMBL/GenBank/DDBJ databases">
        <authorList>
            <person name="Hellsten U."/>
            <person name="Grimwood J."/>
            <person name="Chapman J.A."/>
            <person name="Shapiro H."/>
            <person name="Aerts A."/>
            <person name="Otillar R.P."/>
            <person name="Terry A.Y."/>
            <person name="Boore J.L."/>
            <person name="Simakov O."/>
            <person name="Marletaz F."/>
            <person name="Cho S.-J."/>
            <person name="Edsinger-Gonzales E."/>
            <person name="Havlak P."/>
            <person name="Kuo D.-H."/>
            <person name="Larsson T."/>
            <person name="Lv J."/>
            <person name="Arendt D."/>
            <person name="Savage R."/>
            <person name="Osoegawa K."/>
            <person name="de Jong P."/>
            <person name="Lindberg D.R."/>
            <person name="Seaver E.C."/>
            <person name="Weisblat D.A."/>
            <person name="Putnam N.H."/>
            <person name="Grigoriev I.V."/>
            <person name="Rokhsar D.S."/>
        </authorList>
    </citation>
    <scope>NUCLEOTIDE SEQUENCE</scope>
    <source>
        <strain evidence="7">I ESC-2004</strain>
    </source>
</reference>
<dbReference type="Proteomes" id="UP000014760">
    <property type="component" value="Unassembled WGS sequence"/>
</dbReference>
<feature type="compositionally biased region" description="Basic and acidic residues" evidence="3">
    <location>
        <begin position="651"/>
        <end position="660"/>
    </location>
</feature>
<evidence type="ECO:0000256" key="1">
    <source>
        <dbReference type="ARBA" id="ARBA00023157"/>
    </source>
</evidence>
<keyword evidence="4" id="KW-0472">Membrane</keyword>
<evidence type="ECO:0000256" key="2">
    <source>
        <dbReference type="PROSITE-ProRule" id="PRU00059"/>
    </source>
</evidence>
<dbReference type="PROSITE" id="PS01180">
    <property type="entry name" value="CUB"/>
    <property type="match status" value="2"/>
</dbReference>
<accession>X2B1C7</accession>
<evidence type="ECO:0000256" key="4">
    <source>
        <dbReference type="SAM" id="Phobius"/>
    </source>
</evidence>
<dbReference type="EMBL" id="AMQN01000225">
    <property type="status" value="NOT_ANNOTATED_CDS"/>
    <property type="molecule type" value="Genomic_DNA"/>
</dbReference>
<dbReference type="InterPro" id="IPR035914">
    <property type="entry name" value="Sperma_CUB_dom_sf"/>
</dbReference>
<feature type="compositionally biased region" description="Polar residues" evidence="3">
    <location>
        <begin position="517"/>
        <end position="526"/>
    </location>
</feature>
<dbReference type="Gene3D" id="2.60.120.740">
    <property type="match status" value="2"/>
</dbReference>
<keyword evidence="4" id="KW-0812">Transmembrane</keyword>
<dbReference type="InterPro" id="IPR000859">
    <property type="entry name" value="CUB_dom"/>
</dbReference>
<evidence type="ECO:0000259" key="5">
    <source>
        <dbReference type="PROSITE" id="PS01180"/>
    </source>
</evidence>
<feature type="region of interest" description="Disordered" evidence="3">
    <location>
        <begin position="581"/>
        <end position="660"/>
    </location>
</feature>
<feature type="transmembrane region" description="Helical" evidence="4">
    <location>
        <begin position="552"/>
        <end position="575"/>
    </location>
</feature>
<proteinExistence type="predicted"/>
<dbReference type="CDD" id="cd00041">
    <property type="entry name" value="CUB"/>
    <property type="match status" value="2"/>
</dbReference>
<feature type="region of interest" description="Disordered" evidence="3">
    <location>
        <begin position="513"/>
        <end position="548"/>
    </location>
</feature>
<evidence type="ECO:0000313" key="6">
    <source>
        <dbReference type="EnsemblMetazoa" id="CapteP229087"/>
    </source>
</evidence>
<dbReference type="CDD" id="cd22823">
    <property type="entry name" value="Gal_Rha_Lectin"/>
    <property type="match status" value="1"/>
</dbReference>
<dbReference type="SUPFAM" id="SSF49854">
    <property type="entry name" value="Spermadhesin, CUB domain"/>
    <property type="match status" value="2"/>
</dbReference>
<evidence type="ECO:0000256" key="3">
    <source>
        <dbReference type="SAM" id="MobiDB-lite"/>
    </source>
</evidence>
<feature type="domain" description="CUB" evidence="5">
    <location>
        <begin position="104"/>
        <end position="225"/>
    </location>
</feature>
<reference evidence="6" key="3">
    <citation type="submission" date="2015-06" db="UniProtKB">
        <authorList>
            <consortium name="EnsemblMetazoa"/>
        </authorList>
    </citation>
    <scope>IDENTIFICATION</scope>
</reference>
<name>X2B1C7_CAPTE</name>
<keyword evidence="7" id="KW-1185">Reference proteome</keyword>
<feature type="domain" description="CUB" evidence="5">
    <location>
        <begin position="353"/>
        <end position="486"/>
    </location>
</feature>
<feature type="compositionally biased region" description="Polar residues" evidence="3">
    <location>
        <begin position="601"/>
        <end position="612"/>
    </location>
</feature>
<evidence type="ECO:0000313" key="7">
    <source>
        <dbReference type="Proteomes" id="UP000014760"/>
    </source>
</evidence>
<dbReference type="InterPro" id="IPR043159">
    <property type="entry name" value="Lectin_gal-bd_sf"/>
</dbReference>
<dbReference type="GO" id="GO:0005615">
    <property type="term" value="C:extracellular space"/>
    <property type="evidence" value="ECO:0007669"/>
    <property type="project" value="TreeGrafter"/>
</dbReference>